<dbReference type="Proteomes" id="UP001316803">
    <property type="component" value="Unassembled WGS sequence"/>
</dbReference>
<keyword evidence="3" id="KW-1133">Transmembrane helix</keyword>
<evidence type="ECO:0000313" key="5">
    <source>
        <dbReference type="Proteomes" id="UP001316803"/>
    </source>
</evidence>
<accession>A0AAN8EH62</accession>
<keyword evidence="5" id="KW-1185">Reference proteome</keyword>
<feature type="coiled-coil region" evidence="1">
    <location>
        <begin position="139"/>
        <end position="166"/>
    </location>
</feature>
<sequence length="287" mass="32273">MVDFLTENIVVLLGLAICQYYFFYKLRQDLEFRLQNIHHDIDNYRDTQQPQMVHAVGTISQRIYSERSEQVQREFTQRLIMSETVIRQDIQQLDVRGREAHNAVATVRQNVSRLSEPMNTILARTATIENTVHSLSSNIDKLSNAKHALTTEVKALNKEVRDQRKREAENHTSLEASLNTLSDTIKKNHDIMKEGIEEVDNLSVGRDNVLAKSQEHARQTLLALEEVFCPPKDGQTDGAQSEQSQGEESGPAPRASTPAATQSEASQPGAAPATGVPEKEEEKEEDL</sequence>
<evidence type="ECO:0000256" key="2">
    <source>
        <dbReference type="SAM" id="MobiDB-lite"/>
    </source>
</evidence>
<comment type="caution">
    <text evidence="4">The sequence shown here is derived from an EMBL/GenBank/DDBJ whole genome shotgun (WGS) entry which is preliminary data.</text>
</comment>
<reference evidence="4 5" key="1">
    <citation type="submission" date="2022-12" db="EMBL/GenBank/DDBJ databases">
        <title>Genomic features and morphological characterization of a novel Knufia sp. strain isolated from spacecraft assembly facility.</title>
        <authorList>
            <person name="Teixeira M."/>
            <person name="Chander A.M."/>
            <person name="Stajich J.E."/>
            <person name="Venkateswaran K."/>
        </authorList>
    </citation>
    <scope>NUCLEOTIDE SEQUENCE [LARGE SCALE GENOMIC DNA]</scope>
    <source>
        <strain evidence="4 5">FJI-L2-BK-P2</strain>
    </source>
</reference>
<feature type="compositionally biased region" description="Polar residues" evidence="2">
    <location>
        <begin position="237"/>
        <end position="247"/>
    </location>
</feature>
<proteinExistence type="predicted"/>
<evidence type="ECO:0000313" key="4">
    <source>
        <dbReference type="EMBL" id="KAK5950727.1"/>
    </source>
</evidence>
<protein>
    <submittedName>
        <fullName evidence="4">Uncharacterized protein</fullName>
    </submittedName>
</protein>
<gene>
    <name evidence="4" type="ORF">OHC33_008110</name>
</gene>
<dbReference type="EMBL" id="JAKLMC020000024">
    <property type="protein sequence ID" value="KAK5950727.1"/>
    <property type="molecule type" value="Genomic_DNA"/>
</dbReference>
<evidence type="ECO:0000256" key="1">
    <source>
        <dbReference type="SAM" id="Coils"/>
    </source>
</evidence>
<evidence type="ECO:0000256" key="3">
    <source>
        <dbReference type="SAM" id="Phobius"/>
    </source>
</evidence>
<organism evidence="4 5">
    <name type="scientific">Knufia fluminis</name>
    <dbReference type="NCBI Taxonomy" id="191047"/>
    <lineage>
        <taxon>Eukaryota</taxon>
        <taxon>Fungi</taxon>
        <taxon>Dikarya</taxon>
        <taxon>Ascomycota</taxon>
        <taxon>Pezizomycotina</taxon>
        <taxon>Eurotiomycetes</taxon>
        <taxon>Chaetothyriomycetidae</taxon>
        <taxon>Chaetothyriales</taxon>
        <taxon>Trichomeriaceae</taxon>
        <taxon>Knufia</taxon>
    </lineage>
</organism>
<keyword evidence="1" id="KW-0175">Coiled coil</keyword>
<feature type="region of interest" description="Disordered" evidence="2">
    <location>
        <begin position="229"/>
        <end position="287"/>
    </location>
</feature>
<dbReference type="AlphaFoldDB" id="A0AAN8EH62"/>
<feature type="transmembrane region" description="Helical" evidence="3">
    <location>
        <begin position="6"/>
        <end position="24"/>
    </location>
</feature>
<keyword evidence="3" id="KW-0812">Transmembrane</keyword>
<keyword evidence="3" id="KW-0472">Membrane</keyword>
<name>A0AAN8EH62_9EURO</name>